<keyword evidence="3" id="KW-1185">Reference proteome</keyword>
<feature type="region of interest" description="Disordered" evidence="1">
    <location>
        <begin position="1"/>
        <end position="21"/>
    </location>
</feature>
<evidence type="ECO:0000256" key="1">
    <source>
        <dbReference type="SAM" id="MobiDB-lite"/>
    </source>
</evidence>
<dbReference type="Proteomes" id="UP000017836">
    <property type="component" value="Unassembled WGS sequence"/>
</dbReference>
<evidence type="ECO:0000313" key="3">
    <source>
        <dbReference type="Proteomes" id="UP000017836"/>
    </source>
</evidence>
<sequence>MSFVPHLTRLPPHEPRATVEQSPGNAYSTWVARDRIWEHVRNYKLMVCELDDTSMSFNLRTKTIIYLSTLPTSWDPFSASPEARETSLSMGDMAFSLKAKEKNRAACVEGPITSVHMVNSRTSLDLNFKYHMGYPSRHGYLSRRKENGRQVCNVYDIRVLGTPSNFAVVLLLPILKQTPEASGQYQCQYEQREGLHGSRRHGHS</sequence>
<reference evidence="3" key="1">
    <citation type="journal article" date="2013" name="Science">
        <title>The Amborella genome and the evolution of flowering plants.</title>
        <authorList>
            <consortium name="Amborella Genome Project"/>
        </authorList>
    </citation>
    <scope>NUCLEOTIDE SEQUENCE [LARGE SCALE GENOMIC DNA]</scope>
</reference>
<organism evidence="2 3">
    <name type="scientific">Amborella trichopoda</name>
    <dbReference type="NCBI Taxonomy" id="13333"/>
    <lineage>
        <taxon>Eukaryota</taxon>
        <taxon>Viridiplantae</taxon>
        <taxon>Streptophyta</taxon>
        <taxon>Embryophyta</taxon>
        <taxon>Tracheophyta</taxon>
        <taxon>Spermatophyta</taxon>
        <taxon>Magnoliopsida</taxon>
        <taxon>Amborellales</taxon>
        <taxon>Amborellaceae</taxon>
        <taxon>Amborella</taxon>
    </lineage>
</organism>
<dbReference type="EMBL" id="KI394095">
    <property type="protein sequence ID" value="ERN04937.1"/>
    <property type="molecule type" value="Genomic_DNA"/>
</dbReference>
<dbReference type="HOGENOM" id="CLU_1344882_0_0_1"/>
<proteinExistence type="predicted"/>
<name>W1P4W9_AMBTC</name>
<protein>
    <submittedName>
        <fullName evidence="2">Uncharacterized protein</fullName>
    </submittedName>
</protein>
<gene>
    <name evidence="2" type="ORF">AMTR_s00080p00118990</name>
</gene>
<dbReference type="AlphaFoldDB" id="W1P4W9"/>
<evidence type="ECO:0000313" key="2">
    <source>
        <dbReference type="EMBL" id="ERN04937.1"/>
    </source>
</evidence>
<dbReference type="Gramene" id="ERN04937">
    <property type="protein sequence ID" value="ERN04937"/>
    <property type="gene ID" value="AMTR_s00080p00118990"/>
</dbReference>
<accession>W1P4W9</accession>